<evidence type="ECO:0000313" key="3">
    <source>
        <dbReference type="Proteomes" id="UP001165482"/>
    </source>
</evidence>
<accession>A0AAX3C0W4</accession>
<dbReference type="Proteomes" id="UP001165482">
    <property type="component" value="Segment"/>
</dbReference>
<reference evidence="2" key="1">
    <citation type="submission" date="2022-07" db="EMBL/GenBank/DDBJ databases">
        <authorList>
            <person name="Liu M."/>
        </authorList>
    </citation>
    <scope>NUCLEOTIDE SEQUENCE</scope>
</reference>
<dbReference type="EMBL" id="ON960072">
    <property type="protein sequence ID" value="UUR56228.1"/>
    <property type="molecule type" value="Genomic_DNA"/>
</dbReference>
<keyword evidence="3" id="KW-1185">Reference proteome</keyword>
<name>A0AAX3C0W4_9CAUD</name>
<evidence type="ECO:0000256" key="1">
    <source>
        <dbReference type="SAM" id="MobiDB-lite"/>
    </source>
</evidence>
<sequence length="84" mass="9129">MLKSDFPGQYTGLYGRGDYIRRELQLLVEYAEQHPQTAAQLQAIFSGDVALVQAALTAAQSRTQSSGPNSGPLPDPEPEEPEEP</sequence>
<organism evidence="2 3">
    <name type="scientific">Xanthomonas phage pXoo2106</name>
    <dbReference type="NCBI Taxonomy" id="2970483"/>
    <lineage>
        <taxon>Viruses</taxon>
        <taxon>Duplodnaviria</taxon>
        <taxon>Heunggongvirae</taxon>
        <taxon>Uroviricota</taxon>
        <taxon>Caudoviricetes</taxon>
        <taxon>Autographivirales</taxon>
        <taxon>Autonotataviridae</taxon>
        <taxon>Gujervirinae</taxon>
        <taxon>Pradovirus</taxon>
        <taxon>Pradovirus pXoo2106</taxon>
    </lineage>
</organism>
<proteinExistence type="predicted"/>
<feature type="region of interest" description="Disordered" evidence="1">
    <location>
        <begin position="59"/>
        <end position="84"/>
    </location>
</feature>
<evidence type="ECO:0000313" key="2">
    <source>
        <dbReference type="EMBL" id="UUR56228.1"/>
    </source>
</evidence>
<protein>
    <submittedName>
        <fullName evidence="2">Uncharacterized protein</fullName>
    </submittedName>
</protein>
<gene>
    <name evidence="2" type="ORF">pXoo2106_45</name>
</gene>